<dbReference type="InterPro" id="IPR007401">
    <property type="entry name" value="DUF454"/>
</dbReference>
<proteinExistence type="predicted"/>
<feature type="transmembrane region" description="Helical" evidence="1">
    <location>
        <begin position="144"/>
        <end position="165"/>
    </location>
</feature>
<keyword evidence="1" id="KW-1133">Transmembrane helix</keyword>
<evidence type="ECO:0000256" key="1">
    <source>
        <dbReference type="SAM" id="Phobius"/>
    </source>
</evidence>
<dbReference type="PANTHER" id="PTHR35813">
    <property type="entry name" value="INNER MEMBRANE PROTEIN YBAN"/>
    <property type="match status" value="1"/>
</dbReference>
<organism evidence="2 3">
    <name type="scientific">Rohdeia mirabilis</name>
    <dbReference type="NCBI Taxonomy" id="2528008"/>
    <lineage>
        <taxon>Bacteria</taxon>
        <taxon>Pseudomonadati</taxon>
        <taxon>Planctomycetota</taxon>
        <taxon>Planctomycetia</taxon>
        <taxon>Planctomycetia incertae sedis</taxon>
        <taxon>Rohdeia</taxon>
    </lineage>
</organism>
<keyword evidence="1" id="KW-0812">Transmembrane</keyword>
<name>A0A518D0U3_9BACT</name>
<dbReference type="Pfam" id="PF04304">
    <property type="entry name" value="DUF454"/>
    <property type="match status" value="1"/>
</dbReference>
<accession>A0A518D0U3</accession>
<dbReference type="AlphaFoldDB" id="A0A518D0U3"/>
<feature type="transmembrane region" description="Helical" evidence="1">
    <location>
        <begin position="48"/>
        <end position="69"/>
    </location>
</feature>
<sequence>MGPEQDDTRRSRAETGAGSDALDAIADTPVASSPVASSPVARSPLARALWVALGWLCIAVGAVGVVVPGLPTTPFLVLAAACFVRGSTRLYARLIAHPRFGPLITDFRAGLGIPKRVKVSAIATMVVFVGITLGPGLPAGRSDLRAIVLVTALIGAGYLLSLPTAPITPREERDL</sequence>
<dbReference type="PANTHER" id="PTHR35813:SF1">
    <property type="entry name" value="INNER MEMBRANE PROTEIN YBAN"/>
    <property type="match status" value="1"/>
</dbReference>
<evidence type="ECO:0000313" key="2">
    <source>
        <dbReference type="EMBL" id="QDU85102.1"/>
    </source>
</evidence>
<dbReference type="Proteomes" id="UP000319342">
    <property type="component" value="Chromosome"/>
</dbReference>
<dbReference type="RefSeq" id="WP_419185814.1">
    <property type="nucleotide sequence ID" value="NZ_CP036290.1"/>
</dbReference>
<evidence type="ECO:0000313" key="3">
    <source>
        <dbReference type="Proteomes" id="UP000319342"/>
    </source>
</evidence>
<gene>
    <name evidence="2" type="primary">ybaN</name>
    <name evidence="2" type="ORF">Pla163_22270</name>
</gene>
<dbReference type="EMBL" id="CP036290">
    <property type="protein sequence ID" value="QDU85102.1"/>
    <property type="molecule type" value="Genomic_DNA"/>
</dbReference>
<keyword evidence="3" id="KW-1185">Reference proteome</keyword>
<feature type="transmembrane region" description="Helical" evidence="1">
    <location>
        <begin position="117"/>
        <end position="138"/>
    </location>
</feature>
<keyword evidence="1" id="KW-0472">Membrane</keyword>
<protein>
    <submittedName>
        <fullName evidence="2">Inner membrane protein YbaN</fullName>
    </submittedName>
</protein>
<reference evidence="2 3" key="1">
    <citation type="submission" date="2019-02" db="EMBL/GenBank/DDBJ databases">
        <title>Deep-cultivation of Planctomycetes and their phenomic and genomic characterization uncovers novel biology.</title>
        <authorList>
            <person name="Wiegand S."/>
            <person name="Jogler M."/>
            <person name="Boedeker C."/>
            <person name="Pinto D."/>
            <person name="Vollmers J."/>
            <person name="Rivas-Marin E."/>
            <person name="Kohn T."/>
            <person name="Peeters S.H."/>
            <person name="Heuer A."/>
            <person name="Rast P."/>
            <person name="Oberbeckmann S."/>
            <person name="Bunk B."/>
            <person name="Jeske O."/>
            <person name="Meyerdierks A."/>
            <person name="Storesund J.E."/>
            <person name="Kallscheuer N."/>
            <person name="Luecker S."/>
            <person name="Lage O.M."/>
            <person name="Pohl T."/>
            <person name="Merkel B.J."/>
            <person name="Hornburger P."/>
            <person name="Mueller R.-W."/>
            <person name="Bruemmer F."/>
            <person name="Labrenz M."/>
            <person name="Spormann A.M."/>
            <person name="Op den Camp H."/>
            <person name="Overmann J."/>
            <person name="Amann R."/>
            <person name="Jetten M.S.M."/>
            <person name="Mascher T."/>
            <person name="Medema M.H."/>
            <person name="Devos D.P."/>
            <person name="Kaster A.-K."/>
            <person name="Ovreas L."/>
            <person name="Rohde M."/>
            <person name="Galperin M.Y."/>
            <person name="Jogler C."/>
        </authorList>
    </citation>
    <scope>NUCLEOTIDE SEQUENCE [LARGE SCALE GENOMIC DNA]</scope>
    <source>
        <strain evidence="2 3">Pla163</strain>
    </source>
</reference>
<dbReference type="GO" id="GO:0005886">
    <property type="term" value="C:plasma membrane"/>
    <property type="evidence" value="ECO:0007669"/>
    <property type="project" value="TreeGrafter"/>
</dbReference>